<dbReference type="PROSITE" id="PS51670">
    <property type="entry name" value="SHKT"/>
    <property type="match status" value="4"/>
</dbReference>
<sequence length="777" mass="85644">MGLLLRSVTCALLCFGVASSAMFMRTINSRSSERPGAPTKSHSCWNVRAVPGELRSAANMGPSGISAYYQKYTEAYGIPILGSVHVPDNALKRACYVVRFLLADRQDIRLSYYKHFGRFAVYAMNEVTRSIPEHAYLDSYWDSIARGFGASLSAPVATCAEENALCYSSDTFDPNDDVALHEYGHGLQALGVHFAIPGFKSRLKRAYASARSRGLWTDTYSITNEVEYWAKAVQSYFNANTQRASVNKDGPVRTKDDLKNYDPVAYALVQEIFPCNNHYINRCGNSQTLRSQEHAQQLRMNCVATVPVTIPAISPATGTGSGSGSGTGSGSCFDNHVYCKDWSQNGQCSYNKAYMEQNCRKSCNLCSSGTSTSENCADGHVYCKDWSQNGDCSRNKVYMEQNCRKSCNLCSTGVDILENCKDKHAYCSDWNVIGKCSTNRVYMAKSCKKSCNLCAAGTQTESCEDSHTNCKYWAETGVCASNPAYMQQNCRKSCNLCSSTQTGSCADQGTHCQYWSEIAMACALAILFAASLLALYGSSADCEDDVPEVGGRDNTKLEKRVAVLEFQLRQLLGGNSMQSRRSCSDWLADGFLTSRHYIVDPDGLRGVPEFQVWCDMSVSPPIAVFHHDQEDRTLIHGFEQPGLYHLKISYAISRQQMKALMRMSGPCSQHVKYECHNTIIHNIANNVSSSWWIADGQEVKSYWPGGNAQVGGCACYKTKSCSGGKKCNCNLNDNNWREDSGDVTDKEALPVTGFRLGDSGDNVEKAYITIGPLKCQN</sequence>
<dbReference type="Gene3D" id="1.10.10.1940">
    <property type="match status" value="3"/>
</dbReference>
<dbReference type="Gene3D" id="2.60.120.1000">
    <property type="match status" value="1"/>
</dbReference>
<feature type="disulfide bond" evidence="1">
    <location>
        <begin position="376"/>
        <end position="410"/>
    </location>
</feature>
<feature type="disulfide bond" evidence="1">
    <location>
        <begin position="420"/>
        <end position="454"/>
    </location>
</feature>
<dbReference type="PANTHER" id="PTHR21724">
    <property type="entry name" value="SHKT DOMAIN-CONTAINING PROTEIN"/>
    <property type="match status" value="1"/>
</dbReference>
<feature type="disulfide bond" evidence="1">
    <location>
        <begin position="463"/>
        <end position="497"/>
    </location>
</feature>
<feature type="domain" description="ShKT" evidence="3">
    <location>
        <begin position="376"/>
        <end position="410"/>
    </location>
</feature>
<dbReference type="AlphaFoldDB" id="A0A1S3K5W8"/>
<feature type="disulfide bond" evidence="1">
    <location>
        <begin position="332"/>
        <end position="366"/>
    </location>
</feature>
<evidence type="ECO:0000259" key="3">
    <source>
        <dbReference type="PROSITE" id="PS51670"/>
    </source>
</evidence>
<dbReference type="InParanoid" id="A0A1S3K5W8"/>
<evidence type="ECO:0000256" key="1">
    <source>
        <dbReference type="PROSITE-ProRule" id="PRU01005"/>
    </source>
</evidence>
<feature type="domain" description="ShKT" evidence="3">
    <location>
        <begin position="420"/>
        <end position="454"/>
    </location>
</feature>
<dbReference type="STRING" id="7574.A0A1S3K5W8"/>
<evidence type="ECO:0000256" key="2">
    <source>
        <dbReference type="SAM" id="SignalP"/>
    </source>
</evidence>
<feature type="chain" id="PRO_5010342642" evidence="2">
    <location>
        <begin position="21"/>
        <end position="777"/>
    </location>
</feature>
<keyword evidence="1" id="KW-1015">Disulfide bond</keyword>
<accession>A0A1S3K5W8</accession>
<dbReference type="SUPFAM" id="SSF55486">
    <property type="entry name" value="Metalloproteases ('zincins'), catalytic domain"/>
    <property type="match status" value="1"/>
</dbReference>
<dbReference type="Proteomes" id="UP000085678">
    <property type="component" value="Unplaced"/>
</dbReference>
<dbReference type="Pfam" id="PF01549">
    <property type="entry name" value="ShK"/>
    <property type="match status" value="4"/>
</dbReference>
<dbReference type="PANTHER" id="PTHR21724:SF109">
    <property type="entry name" value="SHKT DOMAIN-CONTAINING PROTEIN"/>
    <property type="match status" value="1"/>
</dbReference>
<protein>
    <submittedName>
        <fullName evidence="5">Uncharacterized protein LOC106179067</fullName>
    </submittedName>
</protein>
<comment type="caution">
    <text evidence="1">Lacks conserved residue(s) required for the propagation of feature annotation.</text>
</comment>
<dbReference type="InterPro" id="IPR003582">
    <property type="entry name" value="ShKT_dom"/>
</dbReference>
<evidence type="ECO:0000313" key="5">
    <source>
        <dbReference type="RefSeq" id="XP_013418025.1"/>
    </source>
</evidence>
<reference evidence="5" key="1">
    <citation type="submission" date="2025-08" db="UniProtKB">
        <authorList>
            <consortium name="RefSeq"/>
        </authorList>
    </citation>
    <scope>IDENTIFICATION</scope>
    <source>
        <tissue evidence="5">Gonads</tissue>
    </source>
</reference>
<keyword evidence="2" id="KW-0732">Signal</keyword>
<dbReference type="OrthoDB" id="6065219at2759"/>
<keyword evidence="4" id="KW-1185">Reference proteome</keyword>
<dbReference type="GeneID" id="106179067"/>
<dbReference type="RefSeq" id="XP_013418025.1">
    <property type="nucleotide sequence ID" value="XM_013562571.2"/>
</dbReference>
<dbReference type="KEGG" id="lak:106179067"/>
<gene>
    <name evidence="5" type="primary">LOC106179067</name>
</gene>
<organism evidence="4 5">
    <name type="scientific">Lingula anatina</name>
    <name type="common">Brachiopod</name>
    <name type="synonym">Lingula unguis</name>
    <dbReference type="NCBI Taxonomy" id="7574"/>
    <lineage>
        <taxon>Eukaryota</taxon>
        <taxon>Metazoa</taxon>
        <taxon>Spiralia</taxon>
        <taxon>Lophotrochozoa</taxon>
        <taxon>Brachiopoda</taxon>
        <taxon>Linguliformea</taxon>
        <taxon>Lingulata</taxon>
        <taxon>Lingulida</taxon>
        <taxon>Linguloidea</taxon>
        <taxon>Lingulidae</taxon>
        <taxon>Lingula</taxon>
    </lineage>
</organism>
<proteinExistence type="predicted"/>
<dbReference type="SMART" id="SM00254">
    <property type="entry name" value="ShKT"/>
    <property type="match status" value="4"/>
</dbReference>
<evidence type="ECO:0000313" key="4">
    <source>
        <dbReference type="Proteomes" id="UP000085678"/>
    </source>
</evidence>
<feature type="domain" description="ShKT" evidence="3">
    <location>
        <begin position="463"/>
        <end position="497"/>
    </location>
</feature>
<feature type="signal peptide" evidence="2">
    <location>
        <begin position="1"/>
        <end position="20"/>
    </location>
</feature>
<name>A0A1S3K5W8_LINAN</name>
<feature type="domain" description="ShKT" evidence="3">
    <location>
        <begin position="332"/>
        <end position="366"/>
    </location>
</feature>